<feature type="region of interest" description="Disordered" evidence="1">
    <location>
        <begin position="1"/>
        <end position="99"/>
    </location>
</feature>
<feature type="compositionally biased region" description="Polar residues" evidence="1">
    <location>
        <begin position="1"/>
        <end position="12"/>
    </location>
</feature>
<evidence type="ECO:0000256" key="1">
    <source>
        <dbReference type="SAM" id="MobiDB-lite"/>
    </source>
</evidence>
<evidence type="ECO:0000313" key="2">
    <source>
        <dbReference type="EMBL" id="JAD78496.1"/>
    </source>
</evidence>
<protein>
    <submittedName>
        <fullName evidence="2">Uncharacterized protein</fullName>
    </submittedName>
</protein>
<proteinExistence type="predicted"/>
<organism evidence="2">
    <name type="scientific">Arundo donax</name>
    <name type="common">Giant reed</name>
    <name type="synonym">Donax arundinaceus</name>
    <dbReference type="NCBI Taxonomy" id="35708"/>
    <lineage>
        <taxon>Eukaryota</taxon>
        <taxon>Viridiplantae</taxon>
        <taxon>Streptophyta</taxon>
        <taxon>Embryophyta</taxon>
        <taxon>Tracheophyta</taxon>
        <taxon>Spermatophyta</taxon>
        <taxon>Magnoliopsida</taxon>
        <taxon>Liliopsida</taxon>
        <taxon>Poales</taxon>
        <taxon>Poaceae</taxon>
        <taxon>PACMAD clade</taxon>
        <taxon>Arundinoideae</taxon>
        <taxon>Arundineae</taxon>
        <taxon>Arundo</taxon>
    </lineage>
</organism>
<feature type="compositionally biased region" description="Polar residues" evidence="1">
    <location>
        <begin position="46"/>
        <end position="59"/>
    </location>
</feature>
<reference evidence="2" key="2">
    <citation type="journal article" date="2015" name="Data Brief">
        <title>Shoot transcriptome of the giant reed, Arundo donax.</title>
        <authorList>
            <person name="Barrero R.A."/>
            <person name="Guerrero F.D."/>
            <person name="Moolhuijzen P."/>
            <person name="Goolsby J.A."/>
            <person name="Tidwell J."/>
            <person name="Bellgard S.E."/>
            <person name="Bellgard M.I."/>
        </authorList>
    </citation>
    <scope>NUCLEOTIDE SEQUENCE</scope>
    <source>
        <tissue evidence="2">Shoot tissue taken approximately 20 cm above the soil surface</tissue>
    </source>
</reference>
<name>A0A0A9CSD3_ARUDO</name>
<reference evidence="2" key="1">
    <citation type="submission" date="2014-09" db="EMBL/GenBank/DDBJ databases">
        <authorList>
            <person name="Magalhaes I.L.F."/>
            <person name="Oliveira U."/>
            <person name="Santos F.R."/>
            <person name="Vidigal T.H.D.A."/>
            <person name="Brescovit A.D."/>
            <person name="Santos A.J."/>
        </authorList>
    </citation>
    <scope>NUCLEOTIDE SEQUENCE</scope>
    <source>
        <tissue evidence="2">Shoot tissue taken approximately 20 cm above the soil surface</tissue>
    </source>
</reference>
<sequence length="126" mass="13967">MVAPTTPSIQTRSPKKRKIPSSSPAPQSIPEPFDHGQQAPGFQRLQILQSRNEGNSNQNAHHHQVSQPGAVEPGVLLWPDISSGSENAGKEGTDGAWRERARERTRASWLLLGARRLLGWSWCRSR</sequence>
<accession>A0A0A9CSD3</accession>
<dbReference type="EMBL" id="GBRH01219399">
    <property type="protein sequence ID" value="JAD78496.1"/>
    <property type="molecule type" value="Transcribed_RNA"/>
</dbReference>
<feature type="compositionally biased region" description="Low complexity" evidence="1">
    <location>
        <begin position="20"/>
        <end position="31"/>
    </location>
</feature>
<dbReference type="AlphaFoldDB" id="A0A0A9CSD3"/>
<feature type="compositionally biased region" description="Basic and acidic residues" evidence="1">
    <location>
        <begin position="88"/>
        <end position="99"/>
    </location>
</feature>